<comment type="caution">
    <text evidence="5">The sequence shown here is derived from an EMBL/GenBank/DDBJ whole genome shotgun (WGS) entry which is preliminary data.</text>
</comment>
<dbReference type="Gene3D" id="3.60.21.10">
    <property type="match status" value="1"/>
</dbReference>
<dbReference type="InterPro" id="IPR050535">
    <property type="entry name" value="DNA_Repair-Maintenance_Comp"/>
</dbReference>
<dbReference type="PANTHER" id="PTHR30337:SF0">
    <property type="entry name" value="NUCLEASE SBCCD SUBUNIT D"/>
    <property type="match status" value="1"/>
</dbReference>
<gene>
    <name evidence="5" type="ORF">LCGC14_2992570</name>
</gene>
<dbReference type="PANTHER" id="PTHR30337">
    <property type="entry name" value="COMPONENT OF ATP-DEPENDENT DSDNA EXONUCLEASE"/>
    <property type="match status" value="1"/>
</dbReference>
<sequence>MFVKFAHLSDCHLGAWRNEVLNQMGYDAFKQAISKIIEEKTDFVIISGDLFDISNPKVDVLDLAVKELKKLQDKNIPVYGIMGSHDFSPSDNSMIRPLISAGLFIDVSKGEIVDEKKLKLHFIQDSKTKIKLTGLRARKRSLEIEDYKRLIRENLENENGIKIFVLHTMLSELKPIEFKDMESAPKSLLPQNFAYYAGGHLHKTVPEMLREGDQTLVVDKRNNIIYPGSLYPTNFRELEKYQYGGFCIVSGDIEIESESVDLKIKFIPIKPREILTLEIDCTNKTVIESLEFIDQKISAVSAEDKIVTVRITGSLTSGKTYE</sequence>
<dbReference type="InterPro" id="IPR029052">
    <property type="entry name" value="Metallo-depent_PP-like"/>
</dbReference>
<protein>
    <recommendedName>
        <fullName evidence="4">Calcineurin-like phosphoesterase domain-containing protein</fullName>
    </recommendedName>
</protein>
<dbReference type="EMBL" id="LAZR01061424">
    <property type="protein sequence ID" value="KKK63607.1"/>
    <property type="molecule type" value="Genomic_DNA"/>
</dbReference>
<dbReference type="SUPFAM" id="SSF56300">
    <property type="entry name" value="Metallo-dependent phosphatases"/>
    <property type="match status" value="1"/>
</dbReference>
<evidence type="ECO:0000256" key="2">
    <source>
        <dbReference type="ARBA" id="ARBA00022801"/>
    </source>
</evidence>
<evidence type="ECO:0000256" key="3">
    <source>
        <dbReference type="ARBA" id="ARBA00022839"/>
    </source>
</evidence>
<dbReference type="InterPro" id="IPR004843">
    <property type="entry name" value="Calcineurin-like_PHP"/>
</dbReference>
<dbReference type="InterPro" id="IPR041796">
    <property type="entry name" value="Mre11_N"/>
</dbReference>
<feature type="domain" description="Calcineurin-like phosphoesterase" evidence="4">
    <location>
        <begin position="4"/>
        <end position="203"/>
    </location>
</feature>
<evidence type="ECO:0000259" key="4">
    <source>
        <dbReference type="Pfam" id="PF00149"/>
    </source>
</evidence>
<dbReference type="GO" id="GO:0004527">
    <property type="term" value="F:exonuclease activity"/>
    <property type="evidence" value="ECO:0007669"/>
    <property type="project" value="UniProtKB-KW"/>
</dbReference>
<dbReference type="AlphaFoldDB" id="A0A0F8X3B8"/>
<reference evidence="5" key="1">
    <citation type="journal article" date="2015" name="Nature">
        <title>Complex archaea that bridge the gap between prokaryotes and eukaryotes.</title>
        <authorList>
            <person name="Spang A."/>
            <person name="Saw J.H."/>
            <person name="Jorgensen S.L."/>
            <person name="Zaremba-Niedzwiedzka K."/>
            <person name="Martijn J."/>
            <person name="Lind A.E."/>
            <person name="van Eijk R."/>
            <person name="Schleper C."/>
            <person name="Guy L."/>
            <person name="Ettema T.J."/>
        </authorList>
    </citation>
    <scope>NUCLEOTIDE SEQUENCE</scope>
</reference>
<accession>A0A0F8X3B8</accession>
<evidence type="ECO:0000313" key="5">
    <source>
        <dbReference type="EMBL" id="KKK63607.1"/>
    </source>
</evidence>
<dbReference type="CDD" id="cd00840">
    <property type="entry name" value="MPP_Mre11_N"/>
    <property type="match status" value="1"/>
</dbReference>
<evidence type="ECO:0000256" key="1">
    <source>
        <dbReference type="ARBA" id="ARBA00022722"/>
    </source>
</evidence>
<name>A0A0F8X3B8_9ZZZZ</name>
<keyword evidence="1" id="KW-0540">Nuclease</keyword>
<feature type="non-terminal residue" evidence="5">
    <location>
        <position position="322"/>
    </location>
</feature>
<keyword evidence="3" id="KW-0269">Exonuclease</keyword>
<dbReference type="Pfam" id="PF00149">
    <property type="entry name" value="Metallophos"/>
    <property type="match status" value="1"/>
</dbReference>
<proteinExistence type="predicted"/>
<organism evidence="5">
    <name type="scientific">marine sediment metagenome</name>
    <dbReference type="NCBI Taxonomy" id="412755"/>
    <lineage>
        <taxon>unclassified sequences</taxon>
        <taxon>metagenomes</taxon>
        <taxon>ecological metagenomes</taxon>
    </lineage>
</organism>
<keyword evidence="2" id="KW-0378">Hydrolase</keyword>